<accession>A0ABU7KLX1</accession>
<reference evidence="2 3" key="1">
    <citation type="submission" date="2023-07" db="EMBL/GenBank/DDBJ databases">
        <authorList>
            <person name="Girao M."/>
            <person name="Carvalho M.F."/>
        </authorList>
    </citation>
    <scope>NUCLEOTIDE SEQUENCE [LARGE SCALE GENOMIC DNA]</scope>
    <source>
        <strain evidence="2 3">66/93</strain>
    </source>
</reference>
<proteinExistence type="predicted"/>
<evidence type="ECO:0008006" key="4">
    <source>
        <dbReference type="Google" id="ProtNLM"/>
    </source>
</evidence>
<organism evidence="2 3">
    <name type="scientific">Nocardiopsis tropica</name>
    <dbReference type="NCBI Taxonomy" id="109330"/>
    <lineage>
        <taxon>Bacteria</taxon>
        <taxon>Bacillati</taxon>
        <taxon>Actinomycetota</taxon>
        <taxon>Actinomycetes</taxon>
        <taxon>Streptosporangiales</taxon>
        <taxon>Nocardiopsidaceae</taxon>
        <taxon>Nocardiopsis</taxon>
    </lineage>
</organism>
<evidence type="ECO:0000313" key="2">
    <source>
        <dbReference type="EMBL" id="MEE2050290.1"/>
    </source>
</evidence>
<gene>
    <name evidence="2" type="ORF">Q8A49_07260</name>
</gene>
<dbReference type="EMBL" id="JAUUCC010000013">
    <property type="protein sequence ID" value="MEE2050290.1"/>
    <property type="molecule type" value="Genomic_DNA"/>
</dbReference>
<dbReference type="Proteomes" id="UP001348641">
    <property type="component" value="Unassembled WGS sequence"/>
</dbReference>
<comment type="caution">
    <text evidence="2">The sequence shown here is derived from an EMBL/GenBank/DDBJ whole genome shotgun (WGS) entry which is preliminary data.</text>
</comment>
<evidence type="ECO:0000256" key="1">
    <source>
        <dbReference type="SAM" id="MobiDB-lite"/>
    </source>
</evidence>
<protein>
    <recommendedName>
        <fullName evidence="4">Transposase</fullName>
    </recommendedName>
</protein>
<evidence type="ECO:0000313" key="3">
    <source>
        <dbReference type="Proteomes" id="UP001348641"/>
    </source>
</evidence>
<dbReference type="RefSeq" id="WP_330157515.1">
    <property type="nucleotide sequence ID" value="NZ_BAAAJA010000096.1"/>
</dbReference>
<name>A0ABU7KLX1_9ACTN</name>
<sequence>MPPHCTETSLDRNGIPRACVMEAGHEGDHMDHQARTWEPPGTVLARLRETWGRTHRVVWTGRMWMATAHRRDVDWRTETEPTVEQLEESLRRHGYQPAAETTRSAP</sequence>
<feature type="region of interest" description="Disordered" evidence="1">
    <location>
        <begin position="76"/>
        <end position="106"/>
    </location>
</feature>